<dbReference type="PANTHER" id="PTHR37309:SF1">
    <property type="entry name" value="SLR0284 PROTEIN"/>
    <property type="match status" value="1"/>
</dbReference>
<feature type="transmembrane region" description="Helical" evidence="1">
    <location>
        <begin position="99"/>
        <end position="121"/>
    </location>
</feature>
<comment type="caution">
    <text evidence="2">The sequence shown here is derived from an EMBL/GenBank/DDBJ whole genome shotgun (WGS) entry which is preliminary data.</text>
</comment>
<dbReference type="EMBL" id="JAGSHT010000021">
    <property type="protein sequence ID" value="MBZ2198718.1"/>
    <property type="molecule type" value="Genomic_DNA"/>
</dbReference>
<feature type="transmembrane region" description="Helical" evidence="1">
    <location>
        <begin position="7"/>
        <end position="27"/>
    </location>
</feature>
<feature type="transmembrane region" description="Helical" evidence="1">
    <location>
        <begin position="65"/>
        <end position="87"/>
    </location>
</feature>
<dbReference type="PANTHER" id="PTHR37309">
    <property type="entry name" value="SLR0284 PROTEIN"/>
    <property type="match status" value="1"/>
</dbReference>
<proteinExistence type="predicted"/>
<keyword evidence="1" id="KW-0472">Membrane</keyword>
<keyword evidence="1" id="KW-1133">Transmembrane helix</keyword>
<evidence type="ECO:0000313" key="2">
    <source>
        <dbReference type="EMBL" id="MBZ2198718.1"/>
    </source>
</evidence>
<keyword evidence="1" id="KW-0812">Transmembrane</keyword>
<name>A0ABS7SFP4_9MICO</name>
<evidence type="ECO:0000313" key="3">
    <source>
        <dbReference type="Proteomes" id="UP000826651"/>
    </source>
</evidence>
<organism evidence="2 3">
    <name type="scientific">Occultella gossypii</name>
    <dbReference type="NCBI Taxonomy" id="2800820"/>
    <lineage>
        <taxon>Bacteria</taxon>
        <taxon>Bacillati</taxon>
        <taxon>Actinomycetota</taxon>
        <taxon>Actinomycetes</taxon>
        <taxon>Micrococcales</taxon>
        <taxon>Ruaniaceae</taxon>
        <taxon>Occultella</taxon>
    </lineage>
</organism>
<gene>
    <name evidence="2" type="ORF">KCQ71_21405</name>
</gene>
<keyword evidence="3" id="KW-1185">Reference proteome</keyword>
<accession>A0ABS7SFP4</accession>
<feature type="transmembrane region" description="Helical" evidence="1">
    <location>
        <begin position="33"/>
        <end position="53"/>
    </location>
</feature>
<dbReference type="Proteomes" id="UP000826651">
    <property type="component" value="Unassembled WGS sequence"/>
</dbReference>
<evidence type="ECO:0000256" key="1">
    <source>
        <dbReference type="SAM" id="Phobius"/>
    </source>
</evidence>
<dbReference type="InterPro" id="IPR007165">
    <property type="entry name" value="Phage_holin_4_2"/>
</dbReference>
<reference evidence="2 3" key="1">
    <citation type="submission" date="2021-04" db="EMBL/GenBank/DDBJ databases">
        <title>Ruania sp. nov., isolated from sandy soil of mangrove forest.</title>
        <authorList>
            <person name="Ge X."/>
            <person name="Huang R."/>
            <person name="Liu W."/>
        </authorList>
    </citation>
    <scope>NUCLEOTIDE SEQUENCE [LARGE SCALE GENOMIC DNA]</scope>
    <source>
        <strain evidence="2 3">N2-46</strain>
    </source>
</reference>
<sequence>MSFVIKVIINGIAIWLTSLWLSGLELATDGTPLGTLIVVAVVALVFTLVNAIVKPIVQVLSIPFYILTLGLFHLVVNALMLMLTSWLTSFTTYGLTVDGFWSAVLAALVISIIAVILTLILPDGRKKQTR</sequence>
<dbReference type="Pfam" id="PF04020">
    <property type="entry name" value="Phage_holin_4_2"/>
    <property type="match status" value="1"/>
</dbReference>
<dbReference type="RefSeq" id="WP_223409977.1">
    <property type="nucleotide sequence ID" value="NZ_JAGSHT010000021.1"/>
</dbReference>
<protein>
    <submittedName>
        <fullName evidence="2">Phage holin family protein</fullName>
    </submittedName>
</protein>